<feature type="domain" description="G" evidence="2">
    <location>
        <begin position="17"/>
        <end position="155"/>
    </location>
</feature>
<dbReference type="Gene3D" id="3.40.50.300">
    <property type="entry name" value="P-loop containing nucleotide triphosphate hydrolases"/>
    <property type="match status" value="1"/>
</dbReference>
<dbReference type="Proteomes" id="UP000823399">
    <property type="component" value="Unassembled WGS sequence"/>
</dbReference>
<evidence type="ECO:0000259" key="2">
    <source>
        <dbReference type="Pfam" id="PF01926"/>
    </source>
</evidence>
<feature type="transmembrane region" description="Helical" evidence="1">
    <location>
        <begin position="332"/>
        <end position="354"/>
    </location>
</feature>
<evidence type="ECO:0000313" key="4">
    <source>
        <dbReference type="Proteomes" id="UP000823399"/>
    </source>
</evidence>
<organism evidence="3 4">
    <name type="scientific">Suillus discolor</name>
    <dbReference type="NCBI Taxonomy" id="1912936"/>
    <lineage>
        <taxon>Eukaryota</taxon>
        <taxon>Fungi</taxon>
        <taxon>Dikarya</taxon>
        <taxon>Basidiomycota</taxon>
        <taxon>Agaricomycotina</taxon>
        <taxon>Agaricomycetes</taxon>
        <taxon>Agaricomycetidae</taxon>
        <taxon>Boletales</taxon>
        <taxon>Suillineae</taxon>
        <taxon>Suillaceae</taxon>
        <taxon>Suillus</taxon>
    </lineage>
</organism>
<dbReference type="AlphaFoldDB" id="A0A9P7ESH0"/>
<dbReference type="GeneID" id="64706659"/>
<dbReference type="EMBL" id="JABBWM010000164">
    <property type="protein sequence ID" value="KAG2085646.1"/>
    <property type="molecule type" value="Genomic_DNA"/>
</dbReference>
<dbReference type="OrthoDB" id="59699at2759"/>
<keyword evidence="1" id="KW-0812">Transmembrane</keyword>
<keyword evidence="4" id="KW-1185">Reference proteome</keyword>
<dbReference type="InterPro" id="IPR006073">
    <property type="entry name" value="GTP-bd"/>
</dbReference>
<dbReference type="InterPro" id="IPR027417">
    <property type="entry name" value="P-loop_NTPase"/>
</dbReference>
<dbReference type="Pfam" id="PF01926">
    <property type="entry name" value="MMR_HSR1"/>
    <property type="match status" value="1"/>
</dbReference>
<protein>
    <recommendedName>
        <fullName evidence="2">G domain-containing protein</fullName>
    </recommendedName>
</protein>
<sequence length="468" mass="53529">MATIDAQDLRERIGRFRVLIIGRRNAGKTTILQKVCNTTDQPEIYDAKGNKIDAAIVNASLKRGNHDITNEMIFKSTPYFVFHDSCGFEAGTEEEFEKMKKFVSERTHAKKLEERIHAIWYCIPMGDRSRLFQQSEEKFFLQCDTGRVPVVVVFTKFEALRPVAYGQIKKQLQGISKEECSKRITQRVEELFLNTGVLNKLCKPENRAHYKSYVRLENMSQPNTDCSTLLECTTLTLDNEELRLCLLSTQQSNLELCIKCAVITLIDRTHQLFGRSNYDDYQYDIAKWFAHIKYVSALMSPQPMLMIPMPRCYSPLDRRKCVPLMVSHHQSVLTIVAAHLLTGVIYLVAIFWQVTEIERDDIIRVLRPLAAKESLSTAAVSRIIQVGLATIIVLEYSAFLPNNKKDLKPIELAVAYYLKSPTAVVVEKGAEEISRGGYDREELGKKILEFILENRLPKDSMTEKVDDA</sequence>
<gene>
    <name evidence="3" type="ORF">F5147DRAFT_841694</name>
</gene>
<keyword evidence="1" id="KW-1133">Transmembrane helix</keyword>
<dbReference type="CDD" id="cd00882">
    <property type="entry name" value="Ras_like_GTPase"/>
    <property type="match status" value="1"/>
</dbReference>
<reference evidence="3" key="1">
    <citation type="journal article" date="2020" name="New Phytol.">
        <title>Comparative genomics reveals dynamic genome evolution in host specialist ectomycorrhizal fungi.</title>
        <authorList>
            <person name="Lofgren L.A."/>
            <person name="Nguyen N.H."/>
            <person name="Vilgalys R."/>
            <person name="Ruytinx J."/>
            <person name="Liao H.L."/>
            <person name="Branco S."/>
            <person name="Kuo A."/>
            <person name="LaButti K."/>
            <person name="Lipzen A."/>
            <person name="Andreopoulos W."/>
            <person name="Pangilinan J."/>
            <person name="Riley R."/>
            <person name="Hundley H."/>
            <person name="Na H."/>
            <person name="Barry K."/>
            <person name="Grigoriev I.V."/>
            <person name="Stajich J.E."/>
            <person name="Kennedy P.G."/>
        </authorList>
    </citation>
    <scope>NUCLEOTIDE SEQUENCE</scope>
    <source>
        <strain evidence="3">FC423</strain>
    </source>
</reference>
<proteinExistence type="predicted"/>
<evidence type="ECO:0000256" key="1">
    <source>
        <dbReference type="SAM" id="Phobius"/>
    </source>
</evidence>
<dbReference type="RefSeq" id="XP_041284719.1">
    <property type="nucleotide sequence ID" value="XM_041444400.1"/>
</dbReference>
<keyword evidence="1" id="KW-0472">Membrane</keyword>
<accession>A0A9P7ESH0</accession>
<evidence type="ECO:0000313" key="3">
    <source>
        <dbReference type="EMBL" id="KAG2085646.1"/>
    </source>
</evidence>
<comment type="caution">
    <text evidence="3">The sequence shown here is derived from an EMBL/GenBank/DDBJ whole genome shotgun (WGS) entry which is preliminary data.</text>
</comment>
<name>A0A9P7ESH0_9AGAM</name>
<dbReference type="SUPFAM" id="SSF52540">
    <property type="entry name" value="P-loop containing nucleoside triphosphate hydrolases"/>
    <property type="match status" value="1"/>
</dbReference>